<feature type="region of interest" description="Disordered" evidence="1">
    <location>
        <begin position="1"/>
        <end position="201"/>
    </location>
</feature>
<dbReference type="EMBL" id="JBGFUD010000445">
    <property type="protein sequence ID" value="MFH4974538.1"/>
    <property type="molecule type" value="Genomic_DNA"/>
</dbReference>
<reference evidence="2 3" key="1">
    <citation type="submission" date="2024-08" db="EMBL/GenBank/DDBJ databases">
        <title>Gnathostoma spinigerum genome.</title>
        <authorList>
            <person name="Gonzalez-Bertolin B."/>
            <person name="Monzon S."/>
            <person name="Zaballos A."/>
            <person name="Jimenez P."/>
            <person name="Dekumyoy P."/>
            <person name="Varona S."/>
            <person name="Cuesta I."/>
            <person name="Sumanam S."/>
            <person name="Adisakwattana P."/>
            <person name="Gasser R.B."/>
            <person name="Hernandez-Gonzalez A."/>
            <person name="Young N.D."/>
            <person name="Perteguer M.J."/>
        </authorList>
    </citation>
    <scope>NUCLEOTIDE SEQUENCE [LARGE SCALE GENOMIC DNA]</scope>
    <source>
        <strain evidence="2">AL3</strain>
        <tissue evidence="2">Liver</tissue>
    </source>
</reference>
<dbReference type="Proteomes" id="UP001608902">
    <property type="component" value="Unassembled WGS sequence"/>
</dbReference>
<comment type="caution">
    <text evidence="2">The sequence shown here is derived from an EMBL/GenBank/DDBJ whole genome shotgun (WGS) entry which is preliminary data.</text>
</comment>
<name>A0ABD6E3W4_9BILA</name>
<dbReference type="AlphaFoldDB" id="A0ABD6E3W4"/>
<organism evidence="2 3">
    <name type="scientific">Gnathostoma spinigerum</name>
    <dbReference type="NCBI Taxonomy" id="75299"/>
    <lineage>
        <taxon>Eukaryota</taxon>
        <taxon>Metazoa</taxon>
        <taxon>Ecdysozoa</taxon>
        <taxon>Nematoda</taxon>
        <taxon>Chromadorea</taxon>
        <taxon>Rhabditida</taxon>
        <taxon>Spirurina</taxon>
        <taxon>Gnathostomatomorpha</taxon>
        <taxon>Gnathostomatoidea</taxon>
        <taxon>Gnathostomatidae</taxon>
        <taxon>Gnathostoma</taxon>
    </lineage>
</organism>
<feature type="compositionally biased region" description="Polar residues" evidence="1">
    <location>
        <begin position="160"/>
        <end position="173"/>
    </location>
</feature>
<sequence>MLQGETPTGGGNEGTPAPVTTAVASAETPAEQTAIQAATPGAPSDTEKRTPDVSNEQPAAQATEHQVAEPGGAPLPSSTPEAPENVAPAEASNPMAPKLPDSAPQAAPSTTADSAAPPATDSVAPPAVDSAAPETAPAATDSAAPAASGSASSEPGGTDSGVTSGPSSATAPATDSGDDDKKKKKKKKKGKKKGKKSSKSVCDSLHFRTTTFKSNEKKHLKRIFSLRDGKRERTFVYFLMLSLRAESINIDLSCKDLFQICSPFVRLFLRNKFELDLITDE</sequence>
<feature type="compositionally biased region" description="Low complexity" evidence="1">
    <location>
        <begin position="14"/>
        <end position="31"/>
    </location>
</feature>
<protein>
    <submittedName>
        <fullName evidence="2">Uncharacterized protein</fullName>
    </submittedName>
</protein>
<feature type="compositionally biased region" description="Low complexity" evidence="1">
    <location>
        <begin position="80"/>
        <end position="156"/>
    </location>
</feature>
<feature type="compositionally biased region" description="Polar residues" evidence="1">
    <location>
        <begin position="52"/>
        <end position="64"/>
    </location>
</feature>
<evidence type="ECO:0000256" key="1">
    <source>
        <dbReference type="SAM" id="MobiDB-lite"/>
    </source>
</evidence>
<feature type="compositionally biased region" description="Basic residues" evidence="1">
    <location>
        <begin position="182"/>
        <end position="198"/>
    </location>
</feature>
<evidence type="ECO:0000313" key="2">
    <source>
        <dbReference type="EMBL" id="MFH4974538.1"/>
    </source>
</evidence>
<proteinExistence type="predicted"/>
<gene>
    <name evidence="2" type="ORF">AB6A40_001247</name>
</gene>
<accession>A0ABD6E3W4</accession>
<keyword evidence="3" id="KW-1185">Reference proteome</keyword>
<evidence type="ECO:0000313" key="3">
    <source>
        <dbReference type="Proteomes" id="UP001608902"/>
    </source>
</evidence>